<comment type="caution">
    <text evidence="1">The sequence shown here is derived from an EMBL/GenBank/DDBJ whole genome shotgun (WGS) entry which is preliminary data.</text>
</comment>
<name>A0A2S5CKE1_9GAMM</name>
<dbReference type="Proteomes" id="UP000237423">
    <property type="component" value="Unassembled WGS sequence"/>
</dbReference>
<organism evidence="1 2">
    <name type="scientific">Methylovulum psychrotolerans</name>
    <dbReference type="NCBI Taxonomy" id="1704499"/>
    <lineage>
        <taxon>Bacteria</taxon>
        <taxon>Pseudomonadati</taxon>
        <taxon>Pseudomonadota</taxon>
        <taxon>Gammaproteobacteria</taxon>
        <taxon>Methylococcales</taxon>
        <taxon>Methylococcaceae</taxon>
        <taxon>Methylovulum</taxon>
    </lineage>
</organism>
<evidence type="ECO:0000313" key="1">
    <source>
        <dbReference type="EMBL" id="POZ51285.1"/>
    </source>
</evidence>
<sequence length="92" mass="10011">MFTEPMLRQHPALIRAFTGIPAEAFWEMLEKMEAQFSDYETGRHTRDGRQRAVGGRAKVRPALGVADGGRAGLFAPPYSATCGCADVRADAV</sequence>
<dbReference type="EMBL" id="PGFZ01000006">
    <property type="protein sequence ID" value="POZ51285.1"/>
    <property type="molecule type" value="Genomic_DNA"/>
</dbReference>
<evidence type="ECO:0000313" key="2">
    <source>
        <dbReference type="Proteomes" id="UP000237423"/>
    </source>
</evidence>
<dbReference type="RefSeq" id="WP_146054598.1">
    <property type="nucleotide sequence ID" value="NZ_PGFZ01000006.1"/>
</dbReference>
<reference evidence="1 2" key="1">
    <citation type="submission" date="2017-11" db="EMBL/GenBank/DDBJ databases">
        <title>Draft Genome Sequence of Methylobacter psychrotolerans Sph1T, an Obligate Methanotroph from Low-Temperature Environments.</title>
        <authorList>
            <person name="Oshkin I.Y."/>
            <person name="Miroshnikov K."/>
            <person name="Belova S.E."/>
            <person name="Korzhenkov A."/>
            <person name="Toshchakov S.V."/>
            <person name="Dedysh S.N."/>
        </authorList>
    </citation>
    <scope>NUCLEOTIDE SEQUENCE [LARGE SCALE GENOMIC DNA]</scope>
    <source>
        <strain evidence="1 2">Sph1</strain>
    </source>
</reference>
<dbReference type="AlphaFoldDB" id="A0A2S5CKE1"/>
<protein>
    <submittedName>
        <fullName evidence="1">Uncharacterized protein</fullName>
    </submittedName>
</protein>
<accession>A0A2S5CKE1</accession>
<gene>
    <name evidence="1" type="ORF">AADEFJLK_02731</name>
</gene>
<proteinExistence type="predicted"/>